<name>A0A2T7G3S3_9RHOB</name>
<gene>
    <name evidence="5" type="ORF">DC366_16070</name>
</gene>
<keyword evidence="1" id="KW-0227">DNA damage</keyword>
<comment type="caution">
    <text evidence="5">The sequence shown here is derived from an EMBL/GenBank/DDBJ whole genome shotgun (WGS) entry which is preliminary data.</text>
</comment>
<dbReference type="OrthoDB" id="306645at2"/>
<evidence type="ECO:0000256" key="4">
    <source>
        <dbReference type="ARBA" id="ARBA00023295"/>
    </source>
</evidence>
<dbReference type="Pfam" id="PF22175">
    <property type="entry name" value="Ogg-HhH"/>
    <property type="match status" value="1"/>
</dbReference>
<evidence type="ECO:0000256" key="2">
    <source>
        <dbReference type="ARBA" id="ARBA00022801"/>
    </source>
</evidence>
<dbReference type="GO" id="GO:0003906">
    <property type="term" value="F:DNA-(apurinic or apyrimidinic site) endonuclease activity"/>
    <property type="evidence" value="ECO:0007669"/>
    <property type="project" value="InterPro"/>
</dbReference>
<reference evidence="5 6" key="1">
    <citation type="submission" date="2018-04" db="EMBL/GenBank/DDBJ databases">
        <title>Pelagivirga bohaiensis gen. nov., sp. nov., a bacterium isolated from the Bohai Sea.</title>
        <authorList>
            <person name="Ji X."/>
        </authorList>
    </citation>
    <scope>NUCLEOTIDE SEQUENCE [LARGE SCALE GENOMIC DNA]</scope>
    <source>
        <strain evidence="5 6">BH-SD19</strain>
    </source>
</reference>
<dbReference type="GO" id="GO:0016829">
    <property type="term" value="F:lyase activity"/>
    <property type="evidence" value="ECO:0007669"/>
    <property type="project" value="UniProtKB-KW"/>
</dbReference>
<evidence type="ECO:0000313" key="5">
    <source>
        <dbReference type="EMBL" id="PVA09071.1"/>
    </source>
</evidence>
<sequence length="232" mass="26263">MIYRADQIQAAVASICPEIRRRIECTVPAVSERALWWDLSSCILSSQVPYPLAAAVADVLDRSELLLTQKAHTQREKYILEILSEPVNVQGRLRKYRFPSAKASQLAMTHKQIHKTRDSLSELLEEFTTAEDARKWLVDNAPGLGPKQASMFLRNVGLSYDLAILDRHVLEYMELLGLNSAHSRSVQSISGYVDTEVVLRAHARDSDCPVGILDWAIWIVMRVIKQPKEKLI</sequence>
<dbReference type="Gene3D" id="1.10.340.30">
    <property type="entry name" value="Hypothetical protein, domain 2"/>
    <property type="match status" value="1"/>
</dbReference>
<keyword evidence="2" id="KW-0378">Hydrolase</keyword>
<dbReference type="GO" id="GO:0006281">
    <property type="term" value="P:DNA repair"/>
    <property type="evidence" value="ECO:0007669"/>
    <property type="project" value="UniProtKB-KW"/>
</dbReference>
<dbReference type="AlphaFoldDB" id="A0A2T7G3S3"/>
<protein>
    <submittedName>
        <fullName evidence="5">DNA lyase</fullName>
    </submittedName>
</protein>
<accession>A0A2T7G3S3</accession>
<evidence type="ECO:0000256" key="3">
    <source>
        <dbReference type="ARBA" id="ARBA00023204"/>
    </source>
</evidence>
<proteinExistence type="predicted"/>
<keyword evidence="3" id="KW-0234">DNA repair</keyword>
<evidence type="ECO:0000313" key="6">
    <source>
        <dbReference type="Proteomes" id="UP000244446"/>
    </source>
</evidence>
<keyword evidence="6" id="KW-1185">Reference proteome</keyword>
<organism evidence="5 6">
    <name type="scientific">Pelagivirga sediminicola</name>
    <dbReference type="NCBI Taxonomy" id="2170575"/>
    <lineage>
        <taxon>Bacteria</taxon>
        <taxon>Pseudomonadati</taxon>
        <taxon>Pseudomonadota</taxon>
        <taxon>Alphaproteobacteria</taxon>
        <taxon>Rhodobacterales</taxon>
        <taxon>Paracoccaceae</taxon>
        <taxon>Pelagivirga</taxon>
    </lineage>
</organism>
<dbReference type="InterPro" id="IPR012092">
    <property type="entry name" value="DNA_glyclase/AP_lyase_Ogg"/>
</dbReference>
<dbReference type="EMBL" id="QCYH01000012">
    <property type="protein sequence ID" value="PVA09071.1"/>
    <property type="molecule type" value="Genomic_DNA"/>
</dbReference>
<dbReference type="SUPFAM" id="SSF48150">
    <property type="entry name" value="DNA-glycosylase"/>
    <property type="match status" value="1"/>
</dbReference>
<dbReference type="InterPro" id="IPR011257">
    <property type="entry name" value="DNA_glycosylase"/>
</dbReference>
<keyword evidence="5" id="KW-0456">Lyase</keyword>
<evidence type="ECO:0000256" key="1">
    <source>
        <dbReference type="ARBA" id="ARBA00022763"/>
    </source>
</evidence>
<dbReference type="GO" id="GO:0016799">
    <property type="term" value="F:hydrolase activity, hydrolyzing N-glycosyl compounds"/>
    <property type="evidence" value="ECO:0007669"/>
    <property type="project" value="InterPro"/>
</dbReference>
<dbReference type="Proteomes" id="UP000244446">
    <property type="component" value="Unassembled WGS sequence"/>
</dbReference>
<keyword evidence="4" id="KW-0326">Glycosidase</keyword>